<evidence type="ECO:0000313" key="2">
    <source>
        <dbReference type="Proteomes" id="UP000192907"/>
    </source>
</evidence>
<evidence type="ECO:0008006" key="3">
    <source>
        <dbReference type="Google" id="ProtNLM"/>
    </source>
</evidence>
<dbReference type="InterPro" id="IPR018708">
    <property type="entry name" value="DUF2225"/>
</dbReference>
<gene>
    <name evidence="1" type="ORF">SAMN06296036_11230</name>
</gene>
<keyword evidence="2" id="KW-1185">Reference proteome</keyword>
<dbReference type="Pfam" id="PF09986">
    <property type="entry name" value="DUF2225"/>
    <property type="match status" value="1"/>
</dbReference>
<reference evidence="2" key="1">
    <citation type="submission" date="2017-04" db="EMBL/GenBank/DDBJ databases">
        <authorList>
            <person name="Varghese N."/>
            <person name="Submissions S."/>
        </authorList>
    </citation>
    <scope>NUCLEOTIDE SEQUENCE [LARGE SCALE GENOMIC DNA]</scope>
    <source>
        <strain evidence="2">RKEM611</strain>
    </source>
</reference>
<evidence type="ECO:0000313" key="1">
    <source>
        <dbReference type="EMBL" id="SMF39687.1"/>
    </source>
</evidence>
<dbReference type="PROSITE" id="PS51257">
    <property type="entry name" value="PROKAR_LIPOPROTEIN"/>
    <property type="match status" value="1"/>
</dbReference>
<name>A0A1Y6C3C8_9BACT</name>
<sequence length="363" mass="42144">MSRVTRLTPFQPVTIACPICEHEQQHHKIKATLYTEKNRDIDLRPRRVDWNPKVSPKVDPKLYYFWHCKHCNFCADYVFYQSPFKEGNMSPMRFRKHLAKSLDRDPNFPAVLAVLDPSSESEKSDFMRTIRRNLLAIYELEAVEEVRDRECLQIGAYYLRLAWLIRDIKSSKMKADRYKIPTRNLLGKIRKVWPKVALTERDMLMQAVKYYHIGLNKSQVVSTTPMEIQINLIIARIQLQMGALDEGQKALIVAKKKATQFASIAQKKEKEGRLSADDIDRMTTAASKSVSLVRNVETIFEKLRDAKLERKLNEAMDLLKESTETDLEARREILRSKGFEEKVVLKACPPIKKKGLLEFLKSG</sequence>
<protein>
    <recommendedName>
        <fullName evidence="3">DUF2225 domain-containing protein</fullName>
    </recommendedName>
</protein>
<dbReference type="AlphaFoldDB" id="A0A1Y6C3C8"/>
<dbReference type="RefSeq" id="WP_159455416.1">
    <property type="nucleotide sequence ID" value="NZ_FWZT01000012.1"/>
</dbReference>
<proteinExistence type="predicted"/>
<dbReference type="STRING" id="1513793.SAMN06296036_11230"/>
<organism evidence="1 2">
    <name type="scientific">Pseudobacteriovorax antillogorgiicola</name>
    <dbReference type="NCBI Taxonomy" id="1513793"/>
    <lineage>
        <taxon>Bacteria</taxon>
        <taxon>Pseudomonadati</taxon>
        <taxon>Bdellovibrionota</taxon>
        <taxon>Oligoflexia</taxon>
        <taxon>Oligoflexales</taxon>
        <taxon>Pseudobacteriovoracaceae</taxon>
        <taxon>Pseudobacteriovorax</taxon>
    </lineage>
</organism>
<dbReference type="Proteomes" id="UP000192907">
    <property type="component" value="Unassembled WGS sequence"/>
</dbReference>
<dbReference type="EMBL" id="FWZT01000012">
    <property type="protein sequence ID" value="SMF39687.1"/>
    <property type="molecule type" value="Genomic_DNA"/>
</dbReference>
<accession>A0A1Y6C3C8</accession>